<dbReference type="GO" id="GO:0005524">
    <property type="term" value="F:ATP binding"/>
    <property type="evidence" value="ECO:0007669"/>
    <property type="project" value="UniProtKB-KW"/>
</dbReference>
<evidence type="ECO:0000256" key="8">
    <source>
        <dbReference type="ARBA" id="ARBA00022989"/>
    </source>
</evidence>
<evidence type="ECO:0000256" key="5">
    <source>
        <dbReference type="ARBA" id="ARBA00022741"/>
    </source>
</evidence>
<dbReference type="GO" id="GO:0043235">
    <property type="term" value="C:receptor complex"/>
    <property type="evidence" value="ECO:0007669"/>
    <property type="project" value="TreeGrafter"/>
</dbReference>
<keyword evidence="4" id="KW-0812">Transmembrane</keyword>
<reference evidence="11" key="1">
    <citation type="submission" date="2020-04" db="EMBL/GenBank/DDBJ databases">
        <authorList>
            <person name="Alioto T."/>
            <person name="Alioto T."/>
            <person name="Gomez Garrido J."/>
        </authorList>
    </citation>
    <scope>NUCLEOTIDE SEQUENCE</scope>
    <source>
        <strain evidence="11">A484AB</strain>
    </source>
</reference>
<dbReference type="Gene3D" id="1.10.510.10">
    <property type="entry name" value="Transferase(Phosphotransferase) domain 1"/>
    <property type="match status" value="1"/>
</dbReference>
<proteinExistence type="predicted"/>
<name>A0A6S7HLV0_PARCT</name>
<dbReference type="AlphaFoldDB" id="A0A6S7HLV0"/>
<dbReference type="GO" id="GO:0005886">
    <property type="term" value="C:plasma membrane"/>
    <property type="evidence" value="ECO:0007669"/>
    <property type="project" value="TreeGrafter"/>
</dbReference>
<keyword evidence="2" id="KW-0723">Serine/threonine-protein kinase</keyword>
<keyword evidence="9" id="KW-0472">Membrane</keyword>
<keyword evidence="5" id="KW-0547">Nucleotide-binding</keyword>
<keyword evidence="8" id="KW-1133">Transmembrane helix</keyword>
<dbReference type="EMBL" id="CACRXK020004924">
    <property type="protein sequence ID" value="CAB4004503.1"/>
    <property type="molecule type" value="Genomic_DNA"/>
</dbReference>
<evidence type="ECO:0000256" key="9">
    <source>
        <dbReference type="ARBA" id="ARBA00023136"/>
    </source>
</evidence>
<comment type="subcellular location">
    <subcellularLocation>
        <location evidence="1">Membrane</location>
        <topology evidence="1">Single-pass membrane protein</topology>
    </subcellularLocation>
</comment>
<evidence type="ECO:0000256" key="1">
    <source>
        <dbReference type="ARBA" id="ARBA00004167"/>
    </source>
</evidence>
<accession>A0A6S7HLV0</accession>
<dbReference type="PANTHER" id="PTHR23255">
    <property type="entry name" value="TRANSFORMING GROWTH FACTOR-BETA RECEPTOR TYPE I AND II"/>
    <property type="match status" value="1"/>
</dbReference>
<keyword evidence="12" id="KW-1185">Reference proteome</keyword>
<dbReference type="Proteomes" id="UP001152795">
    <property type="component" value="Unassembled WGS sequence"/>
</dbReference>
<keyword evidence="10 11" id="KW-0675">Receptor</keyword>
<organism evidence="11 12">
    <name type="scientific">Paramuricea clavata</name>
    <name type="common">Red gorgonian</name>
    <name type="synonym">Violescent sea-whip</name>
    <dbReference type="NCBI Taxonomy" id="317549"/>
    <lineage>
        <taxon>Eukaryota</taxon>
        <taxon>Metazoa</taxon>
        <taxon>Cnidaria</taxon>
        <taxon>Anthozoa</taxon>
        <taxon>Octocorallia</taxon>
        <taxon>Malacalcyonacea</taxon>
        <taxon>Plexauridae</taxon>
        <taxon>Paramuricea</taxon>
    </lineage>
</organism>
<evidence type="ECO:0000313" key="12">
    <source>
        <dbReference type="Proteomes" id="UP001152795"/>
    </source>
</evidence>
<evidence type="ECO:0000256" key="2">
    <source>
        <dbReference type="ARBA" id="ARBA00022527"/>
    </source>
</evidence>
<dbReference type="InterPro" id="IPR000333">
    <property type="entry name" value="TGFB_receptor"/>
</dbReference>
<protein>
    <submittedName>
        <fullName evidence="11">Activin receptor type-1</fullName>
    </submittedName>
</protein>
<dbReference type="GO" id="GO:0004675">
    <property type="term" value="F:transmembrane receptor protein serine/threonine kinase activity"/>
    <property type="evidence" value="ECO:0007669"/>
    <property type="project" value="InterPro"/>
</dbReference>
<dbReference type="OrthoDB" id="69842at2759"/>
<keyword evidence="7" id="KW-0067">ATP-binding</keyword>
<gene>
    <name evidence="11" type="ORF">PACLA_8A065540</name>
</gene>
<evidence type="ECO:0000256" key="10">
    <source>
        <dbReference type="ARBA" id="ARBA00023170"/>
    </source>
</evidence>
<comment type="caution">
    <text evidence="11">The sequence shown here is derived from an EMBL/GenBank/DDBJ whole genome shotgun (WGS) entry which is preliminary data.</text>
</comment>
<dbReference type="PANTHER" id="PTHR23255:SF72">
    <property type="entry name" value="RECEPTOR PROTEIN SERINE_THREONINE KINASE"/>
    <property type="match status" value="1"/>
</dbReference>
<keyword evidence="6" id="KW-0418">Kinase</keyword>
<keyword evidence="3" id="KW-0808">Transferase</keyword>
<sequence>MAIGTPVLYPALANIKAKEYQPPFYDMVPHDPSFEIMKEVVCVQQKRPTFPNEWSNNKLLQGMMVIIKECWSQNAAARLTSLRVDKKLTKLLTDCKSPVVVSEVEQDIMDLLKPS</sequence>
<evidence type="ECO:0000256" key="7">
    <source>
        <dbReference type="ARBA" id="ARBA00022840"/>
    </source>
</evidence>
<dbReference type="GO" id="GO:0071363">
    <property type="term" value="P:cellular response to growth factor stimulus"/>
    <property type="evidence" value="ECO:0007669"/>
    <property type="project" value="TreeGrafter"/>
</dbReference>
<evidence type="ECO:0000313" key="11">
    <source>
        <dbReference type="EMBL" id="CAB4004503.1"/>
    </source>
</evidence>
<evidence type="ECO:0000256" key="6">
    <source>
        <dbReference type="ARBA" id="ARBA00022777"/>
    </source>
</evidence>
<evidence type="ECO:0000256" key="3">
    <source>
        <dbReference type="ARBA" id="ARBA00022679"/>
    </source>
</evidence>
<evidence type="ECO:0000256" key="4">
    <source>
        <dbReference type="ARBA" id="ARBA00022692"/>
    </source>
</evidence>